<name>A0A222FN35_9GAMM</name>
<dbReference type="HAMAP" id="MF_01589">
    <property type="entry name" value="Cx_SAM_synthase"/>
    <property type="match status" value="1"/>
</dbReference>
<dbReference type="GO" id="GO:1904047">
    <property type="term" value="F:S-adenosyl-L-methionine binding"/>
    <property type="evidence" value="ECO:0007669"/>
    <property type="project" value="UniProtKB-UniRule"/>
</dbReference>
<dbReference type="EC" id="2.1.3.-" evidence="3"/>
<dbReference type="GO" id="GO:0016743">
    <property type="term" value="F:carboxyl- or carbamoyltransferase activity"/>
    <property type="evidence" value="ECO:0007669"/>
    <property type="project" value="UniProtKB-UniRule"/>
</dbReference>
<protein>
    <recommendedName>
        <fullName evidence="3">Carboxy-S-adenosyl-L-methionine synthase</fullName>
        <shortName evidence="3">Cx-SAM synthase</shortName>
        <ecNumber evidence="3">2.1.3.-</ecNumber>
    </recommendedName>
</protein>
<comment type="similarity">
    <text evidence="3">Belongs to the class I-like SAM-binding methyltransferase superfamily. Cx-SAM synthase family.</text>
</comment>
<evidence type="ECO:0000256" key="1">
    <source>
        <dbReference type="ARBA" id="ARBA00022679"/>
    </source>
</evidence>
<dbReference type="Pfam" id="PF13649">
    <property type="entry name" value="Methyltransf_25"/>
    <property type="match status" value="1"/>
</dbReference>
<evidence type="ECO:0000256" key="4">
    <source>
        <dbReference type="PIRSR" id="PIRSR006325-1"/>
    </source>
</evidence>
<comment type="function">
    <text evidence="3">Catalyzes the conversion of S-adenosyl-L-methionine (SAM) to carboxy-S-adenosyl-L-methionine (Cx-SAM).</text>
</comment>
<reference evidence="6 7" key="1">
    <citation type="submission" date="2017-07" db="EMBL/GenBank/DDBJ databases">
        <title>Annotated genome sequence of Bacterioplanes sanyensis isolated from Red Sea.</title>
        <authorList>
            <person name="Rehman Z.U."/>
        </authorList>
    </citation>
    <scope>NUCLEOTIDE SEQUENCE [LARGE SCALE GENOMIC DNA]</scope>
    <source>
        <strain evidence="6 7">NV9</strain>
    </source>
</reference>
<evidence type="ECO:0000259" key="5">
    <source>
        <dbReference type="Pfam" id="PF13649"/>
    </source>
</evidence>
<evidence type="ECO:0000313" key="7">
    <source>
        <dbReference type="Proteomes" id="UP000202440"/>
    </source>
</evidence>
<feature type="domain" description="Methyltransferase" evidence="5">
    <location>
        <begin position="66"/>
        <end position="162"/>
    </location>
</feature>
<dbReference type="PANTHER" id="PTHR43861">
    <property type="entry name" value="TRANS-ACONITATE 2-METHYLTRANSFERASE-RELATED"/>
    <property type="match status" value="1"/>
</dbReference>
<sequence>MSDIDDQPDRIYQTPQDNVADFTFDAAVARVFPDMIKRSVPGYAETVAMSGVIAGRYAQPGSNLYDLGCSLGAVTLAMRHAVTAADCRIVGIDNSESMIERARHYVALDDASVAVDLRCADILQEPLTHASVTALNFVLQFIDPQQRLQLLQNIAAATLPGGVLILSEKLQFDEQEQAIQTDLHHDFKRANGYSDLEIAQKRSAIENVLIPESEGAHIERLQQAGFSRVIRWYQCFNFASFLAIK</sequence>
<dbReference type="InterPro" id="IPR005271">
    <property type="entry name" value="CmoA"/>
</dbReference>
<dbReference type="NCBIfam" id="TIGR00740">
    <property type="entry name" value="carboxy-S-adenosyl-L-methionine synthase CmoA"/>
    <property type="match status" value="1"/>
</dbReference>
<dbReference type="InterPro" id="IPR029063">
    <property type="entry name" value="SAM-dependent_MTases_sf"/>
</dbReference>
<keyword evidence="7" id="KW-1185">Reference proteome</keyword>
<dbReference type="KEGG" id="bsan:CHH28_16045"/>
<feature type="binding site" evidence="3 4">
    <location>
        <position position="43"/>
    </location>
    <ligand>
        <name>S-adenosyl-L-methionine</name>
        <dbReference type="ChEBI" id="CHEBI:59789"/>
    </ligand>
</feature>
<dbReference type="GO" id="GO:0002098">
    <property type="term" value="P:tRNA wobble uridine modification"/>
    <property type="evidence" value="ECO:0007669"/>
    <property type="project" value="InterPro"/>
</dbReference>
<dbReference type="EMBL" id="CP022530">
    <property type="protein sequence ID" value="ASP40092.1"/>
    <property type="molecule type" value="Genomic_DNA"/>
</dbReference>
<dbReference type="InterPro" id="IPR041698">
    <property type="entry name" value="Methyltransf_25"/>
</dbReference>
<evidence type="ECO:0000313" key="6">
    <source>
        <dbReference type="EMBL" id="ASP40092.1"/>
    </source>
</evidence>
<evidence type="ECO:0000256" key="2">
    <source>
        <dbReference type="ARBA" id="ARBA00022691"/>
    </source>
</evidence>
<feature type="binding site" evidence="3">
    <location>
        <position position="202"/>
    </location>
    <ligand>
        <name>S-adenosyl-L-methionine</name>
        <dbReference type="ChEBI" id="CHEBI:59789"/>
    </ligand>
</feature>
<comment type="catalytic activity">
    <reaction evidence="3">
        <text>prephenate + S-adenosyl-L-methionine = carboxy-S-adenosyl-L-methionine + 3-phenylpyruvate + H2O</text>
        <dbReference type="Rhea" id="RHEA:51692"/>
        <dbReference type="ChEBI" id="CHEBI:15377"/>
        <dbReference type="ChEBI" id="CHEBI:18005"/>
        <dbReference type="ChEBI" id="CHEBI:29934"/>
        <dbReference type="ChEBI" id="CHEBI:59789"/>
        <dbReference type="ChEBI" id="CHEBI:134278"/>
    </reaction>
</comment>
<dbReference type="Proteomes" id="UP000202440">
    <property type="component" value="Chromosome"/>
</dbReference>
<dbReference type="Gene3D" id="3.40.50.150">
    <property type="entry name" value="Vaccinia Virus protein VP39"/>
    <property type="match status" value="1"/>
</dbReference>
<dbReference type="OrthoDB" id="9779941at2"/>
<dbReference type="CDD" id="cd02440">
    <property type="entry name" value="AdoMet_MTases"/>
    <property type="match status" value="1"/>
</dbReference>
<feature type="binding site" evidence="3 4">
    <location>
        <begin position="93"/>
        <end position="94"/>
    </location>
    <ligand>
        <name>S-adenosyl-L-methionine</name>
        <dbReference type="ChEBI" id="CHEBI:59789"/>
    </ligand>
</feature>
<keyword evidence="2 3" id="KW-0949">S-adenosyl-L-methionine</keyword>
<comment type="subunit">
    <text evidence="3">Homodimer.</text>
</comment>
<dbReference type="PANTHER" id="PTHR43861:SF2">
    <property type="entry name" value="CARBOXY-S-ADENOSYL-L-METHIONINE SYNTHASE"/>
    <property type="match status" value="1"/>
</dbReference>
<feature type="binding site" evidence="3 4">
    <location>
        <begin position="121"/>
        <end position="122"/>
    </location>
    <ligand>
        <name>S-adenosyl-L-methionine</name>
        <dbReference type="ChEBI" id="CHEBI:59789"/>
    </ligand>
</feature>
<feature type="binding site" evidence="3 4">
    <location>
        <position position="136"/>
    </location>
    <ligand>
        <name>S-adenosyl-L-methionine</name>
        <dbReference type="ChEBI" id="CHEBI:59789"/>
    </ligand>
</feature>
<organism evidence="6 7">
    <name type="scientific">Bacterioplanes sanyensis</name>
    <dbReference type="NCBI Taxonomy" id="1249553"/>
    <lineage>
        <taxon>Bacteria</taxon>
        <taxon>Pseudomonadati</taxon>
        <taxon>Pseudomonadota</taxon>
        <taxon>Gammaproteobacteria</taxon>
        <taxon>Oceanospirillales</taxon>
        <taxon>Oceanospirillaceae</taxon>
        <taxon>Bacterioplanes</taxon>
    </lineage>
</organism>
<proteinExistence type="inferred from homology"/>
<evidence type="ECO:0000256" key="3">
    <source>
        <dbReference type="HAMAP-Rule" id="MF_01589"/>
    </source>
</evidence>
<dbReference type="AlphaFoldDB" id="A0A222FN35"/>
<feature type="binding site" evidence="3 4">
    <location>
        <begin position="68"/>
        <end position="70"/>
    </location>
    <ligand>
        <name>S-adenosyl-L-methionine</name>
        <dbReference type="ChEBI" id="CHEBI:59789"/>
    </ligand>
</feature>
<accession>A0A222FN35</accession>
<dbReference type="RefSeq" id="WP_094061265.1">
    <property type="nucleotide sequence ID" value="NZ_CP022530.1"/>
</dbReference>
<gene>
    <name evidence="3 6" type="primary">cmoA</name>
    <name evidence="6" type="ORF">CHH28_16045</name>
</gene>
<keyword evidence="1 3" id="KW-0808">Transferase</keyword>
<dbReference type="PIRSF" id="PIRSF006325">
    <property type="entry name" value="MeTrfase_bac"/>
    <property type="match status" value="1"/>
</dbReference>
<dbReference type="SUPFAM" id="SSF53335">
    <property type="entry name" value="S-adenosyl-L-methionine-dependent methyltransferases"/>
    <property type="match status" value="1"/>
</dbReference>